<keyword evidence="4" id="KW-0342">GTP-binding</keyword>
<evidence type="ECO:0000256" key="5">
    <source>
        <dbReference type="ARBA" id="ARBA00023136"/>
    </source>
</evidence>
<dbReference type="Proteomes" id="UP001199916">
    <property type="component" value="Unassembled WGS sequence"/>
</dbReference>
<evidence type="ECO:0000256" key="1">
    <source>
        <dbReference type="ARBA" id="ARBA00004370"/>
    </source>
</evidence>
<keyword evidence="2" id="KW-0547">Nucleotide-binding</keyword>
<dbReference type="PANTHER" id="PTHR10465">
    <property type="entry name" value="TRANSMEMBRANE GTPASE FZO1"/>
    <property type="match status" value="1"/>
</dbReference>
<name>A0ABS8YCY2_9BACL</name>
<dbReference type="PANTHER" id="PTHR10465:SF0">
    <property type="entry name" value="SARCALUMENIN"/>
    <property type="match status" value="1"/>
</dbReference>
<dbReference type="Pfam" id="PF00350">
    <property type="entry name" value="Dynamin_N"/>
    <property type="match status" value="2"/>
</dbReference>
<dbReference type="InterPro" id="IPR027417">
    <property type="entry name" value="P-loop_NTPase"/>
</dbReference>
<keyword evidence="3" id="KW-0378">Hydrolase</keyword>
<evidence type="ECO:0000313" key="9">
    <source>
        <dbReference type="EMBL" id="MCE5169471.1"/>
    </source>
</evidence>
<evidence type="ECO:0000256" key="3">
    <source>
        <dbReference type="ARBA" id="ARBA00022801"/>
    </source>
</evidence>
<keyword evidence="6" id="KW-0175">Coiled coil</keyword>
<gene>
    <name evidence="9" type="ORF">LQV63_09120</name>
</gene>
<keyword evidence="10" id="KW-1185">Reference proteome</keyword>
<dbReference type="EMBL" id="JAJNBZ010000005">
    <property type="protein sequence ID" value="MCE5169471.1"/>
    <property type="molecule type" value="Genomic_DNA"/>
</dbReference>
<evidence type="ECO:0000256" key="7">
    <source>
        <dbReference type="SAM" id="MobiDB-lite"/>
    </source>
</evidence>
<organism evidence="9 10">
    <name type="scientific">Paenibacillus profundus</name>
    <dbReference type="NCBI Taxonomy" id="1173085"/>
    <lineage>
        <taxon>Bacteria</taxon>
        <taxon>Bacillati</taxon>
        <taxon>Bacillota</taxon>
        <taxon>Bacilli</taxon>
        <taxon>Bacillales</taxon>
        <taxon>Paenibacillaceae</taxon>
        <taxon>Paenibacillus</taxon>
    </lineage>
</organism>
<dbReference type="SUPFAM" id="SSF52540">
    <property type="entry name" value="P-loop containing nucleoside triphosphate hydrolases"/>
    <property type="match status" value="2"/>
</dbReference>
<feature type="coiled-coil region" evidence="6">
    <location>
        <begin position="321"/>
        <end position="348"/>
    </location>
</feature>
<feature type="domain" description="Dynamin N-terminal" evidence="8">
    <location>
        <begin position="63"/>
        <end position="216"/>
    </location>
</feature>
<dbReference type="InterPro" id="IPR045063">
    <property type="entry name" value="Dynamin_N"/>
</dbReference>
<reference evidence="9 10" key="1">
    <citation type="submission" date="2021-11" db="EMBL/GenBank/DDBJ databases">
        <title>Draft genome sequence of Paenibacillus profundus YoMME, a new Gram-positive bacteria with exoelectrogenic properties.</title>
        <authorList>
            <person name="Hubenova Y."/>
            <person name="Hubenova E."/>
            <person name="Manasiev Y."/>
            <person name="Peykov S."/>
            <person name="Mitov M."/>
        </authorList>
    </citation>
    <scope>NUCLEOTIDE SEQUENCE [LARGE SCALE GENOMIC DNA]</scope>
    <source>
        <strain evidence="9 10">YoMME</strain>
    </source>
</reference>
<evidence type="ECO:0000256" key="4">
    <source>
        <dbReference type="ARBA" id="ARBA00023134"/>
    </source>
</evidence>
<accession>A0ABS8YCY2</accession>
<dbReference type="CDD" id="cd09912">
    <property type="entry name" value="DLP_2"/>
    <property type="match status" value="2"/>
</dbReference>
<dbReference type="InterPro" id="IPR027094">
    <property type="entry name" value="Mitofusin_fam"/>
</dbReference>
<feature type="compositionally biased region" description="Basic and acidic residues" evidence="7">
    <location>
        <begin position="614"/>
        <end position="629"/>
    </location>
</feature>
<evidence type="ECO:0000313" key="10">
    <source>
        <dbReference type="Proteomes" id="UP001199916"/>
    </source>
</evidence>
<feature type="region of interest" description="Disordered" evidence="7">
    <location>
        <begin position="572"/>
        <end position="629"/>
    </location>
</feature>
<evidence type="ECO:0000259" key="8">
    <source>
        <dbReference type="Pfam" id="PF00350"/>
    </source>
</evidence>
<evidence type="ECO:0000256" key="6">
    <source>
        <dbReference type="SAM" id="Coils"/>
    </source>
</evidence>
<feature type="domain" description="Dynamin N-terminal" evidence="8">
    <location>
        <begin position="674"/>
        <end position="902"/>
    </location>
</feature>
<protein>
    <submittedName>
        <fullName evidence="9">Dynamin family protein</fullName>
    </submittedName>
</protein>
<evidence type="ECO:0000256" key="2">
    <source>
        <dbReference type="ARBA" id="ARBA00022741"/>
    </source>
</evidence>
<comment type="caution">
    <text evidence="9">The sequence shown here is derived from an EMBL/GenBank/DDBJ whole genome shotgun (WGS) entry which is preliminary data.</text>
</comment>
<comment type="subcellular location">
    <subcellularLocation>
        <location evidence="1">Membrane</location>
    </subcellularLocation>
</comment>
<dbReference type="Gene3D" id="3.40.50.300">
    <property type="entry name" value="P-loop containing nucleotide triphosphate hydrolases"/>
    <property type="match status" value="2"/>
</dbReference>
<dbReference type="RefSeq" id="WP_233696453.1">
    <property type="nucleotide sequence ID" value="NZ_JAJNBZ010000005.1"/>
</dbReference>
<keyword evidence="5" id="KW-0472">Membrane</keyword>
<sequence length="1257" mass="140931">MMVKTNHEQWRTAAAAAVDSADSLTVWLQENASSMEQTGDMLQSAKMRELLAKWQEQTLMMTFCGHFSAGKSTVINQLCGRDLLPSSPIPTSANVVTVRYGDSRAEVIRRNAASEAQSAETVPLEQLAEVCRDGETVERVIIYDAVDWLKNGVALLDTPGVDSTDESHRAATEAAMHLADVVFYVTDYNHVQSEYNFAFAKEVADAGKPLVWIVNQIDKHREQELTFAAYQDDVSRALEAWQLHPAAVFFVTLKEPNHPHNEWKALERYLRQSVQDRERLIRYGVEQAARELIEAHAKQLAEPLEQERQLWVEQAGGSEAVAGLREEHARLTAQLDEADRQAEAIKSSFQTAVQKLLRDANLTPAVTRDMAQTYLETLKPGFKVGLFFTAAKTAAERERRLQAFGALWKEGLRANAEVHVIQLLRELARQAGAEELSAQAEMEAALPQLDEAWLQQEVQPGAWGTAEYTLTYSRAISDEAKALLRRVVMKQAEPYLYALGMQYGAQADELRKRTAKLDAELETDSRITARERDLRGRAEQMLRSWEAVQASDVSACGLAALLPVPKHVEAEGDDLLLRQPDTTSDERRTGSGISSPEPMNLAPASGANAPTHLPESDRASRHAADASRARRRLLEAATRLKQAADALERLPAVKPLAQGLRDKAERLGTNRFTVALFGAFSAGKSSFANALMGRDALPVSPNPTTAAINTIAAPTDAHPHDTARVTMKSEAKMLADLRFALESMGEANTSAMSMEKALIAIDRYRPDTLHPSGRPHYSFIQAVKRGYEGARQHLGESLHVSAEEYREYVREEWKSAFVERIDLFIDSPLTEQGFVFVDTPGADSINARHTGVAFEYMKNADVILFVTYYNHAFSQADRQFLTQLGRVKDAFELDKMFFVVNAADLAASDEELNSVMEYVSGRLLEFGIREPRLFPVSSLQALDAKLSGLTGPLAQSGIADFEEAFMRFASEELATLSVDAALNDIRRVDSQLKAMWDAAHADASERAKQTERIRSAEAESIRRCDEWLQRDERKRIEQEADELLYHVRQRLQYRFNDGFAYAFNPASLRKDEQNIDTALERCYLEWSRTFMKELTNELYATTLRLEQSAKRLAVSYRMQLAGKVEEYLPGFAVTAESLPSWPTPDVTEGDWLKDMTTRWLRSFFRNSKSFFEGGGRDGLRQALEERALQAVTSAIQEHRERFVEHIAYHLTDTVRVLHSELADAVHVHADRLADASRTDYDPEPLRAVMKAIERTLS</sequence>
<proteinExistence type="predicted"/>